<evidence type="ECO:0000256" key="11">
    <source>
        <dbReference type="SAM" id="MobiDB-lite"/>
    </source>
</evidence>
<evidence type="ECO:0000313" key="12">
    <source>
        <dbReference type="EMBL" id="MCP8937329.1"/>
    </source>
</evidence>
<sequence>MAKKPKVAKPEAGEATPPEGEAQKPAGGRKKLILAGAGAVVVLAGAGGGFYYMKSKAAHDGPVAPKAHVAYVDLKDMTVNLTSPGQQGGVERTRYLKLKVSLEVSDPKVVTDVQPLLPRIEDAFQVYTRELRPSDLEGSAGVYRLKEELLRRVNVAIHPARVEAVLLKEILVQ</sequence>
<comment type="subcellular location">
    <subcellularLocation>
        <location evidence="10">Cell inner membrane</location>
    </subcellularLocation>
    <subcellularLocation>
        <location evidence="2">Cell membrane</location>
        <topology evidence="2">Single-pass membrane protein</topology>
    </subcellularLocation>
</comment>
<dbReference type="InterPro" id="IPR005503">
    <property type="entry name" value="FliL"/>
</dbReference>
<keyword evidence="10" id="KW-0997">Cell inner membrane</keyword>
<evidence type="ECO:0000256" key="3">
    <source>
        <dbReference type="ARBA" id="ARBA00008281"/>
    </source>
</evidence>
<keyword evidence="5 10" id="KW-0145">Chemotaxis</keyword>
<evidence type="ECO:0000256" key="2">
    <source>
        <dbReference type="ARBA" id="ARBA00004162"/>
    </source>
</evidence>
<dbReference type="RefSeq" id="WP_254738184.1">
    <property type="nucleotide sequence ID" value="NZ_JANCLU010000001.1"/>
</dbReference>
<evidence type="ECO:0000256" key="5">
    <source>
        <dbReference type="ARBA" id="ARBA00022500"/>
    </source>
</evidence>
<comment type="caution">
    <text evidence="12">The sequence shown here is derived from an EMBL/GenBank/DDBJ whole genome shotgun (WGS) entry which is preliminary data.</text>
</comment>
<feature type="region of interest" description="Disordered" evidence="11">
    <location>
        <begin position="1"/>
        <end position="27"/>
    </location>
</feature>
<evidence type="ECO:0000256" key="4">
    <source>
        <dbReference type="ARBA" id="ARBA00022475"/>
    </source>
</evidence>
<proteinExistence type="inferred from homology"/>
<accession>A0ABT1L7J0</accession>
<keyword evidence="12" id="KW-0282">Flagellum</keyword>
<dbReference type="PANTHER" id="PTHR35091">
    <property type="entry name" value="FLAGELLAR PROTEIN FLIL"/>
    <property type="match status" value="1"/>
</dbReference>
<organism evidence="12 13">
    <name type="scientific">Alsobacter ponti</name>
    <dbReference type="NCBI Taxonomy" id="2962936"/>
    <lineage>
        <taxon>Bacteria</taxon>
        <taxon>Pseudomonadati</taxon>
        <taxon>Pseudomonadota</taxon>
        <taxon>Alphaproteobacteria</taxon>
        <taxon>Hyphomicrobiales</taxon>
        <taxon>Alsobacteraceae</taxon>
        <taxon>Alsobacter</taxon>
    </lineage>
</organism>
<dbReference type="PANTHER" id="PTHR35091:SF2">
    <property type="entry name" value="FLAGELLAR PROTEIN FLIL"/>
    <property type="match status" value="1"/>
</dbReference>
<keyword evidence="12" id="KW-0966">Cell projection</keyword>
<keyword evidence="12" id="KW-0969">Cilium</keyword>
<gene>
    <name evidence="12" type="primary">fliL</name>
    <name evidence="12" type="ORF">NK718_02270</name>
</gene>
<keyword evidence="4" id="KW-1003">Cell membrane</keyword>
<dbReference type="Proteomes" id="UP001205890">
    <property type="component" value="Unassembled WGS sequence"/>
</dbReference>
<evidence type="ECO:0000256" key="7">
    <source>
        <dbReference type="ARBA" id="ARBA00022779"/>
    </source>
</evidence>
<comment type="function">
    <text evidence="1 10">Controls the rotational direction of flagella during chemotaxis.</text>
</comment>
<evidence type="ECO:0000256" key="6">
    <source>
        <dbReference type="ARBA" id="ARBA00022692"/>
    </source>
</evidence>
<reference evidence="12 13" key="1">
    <citation type="submission" date="2022-07" db="EMBL/GenBank/DDBJ databases">
        <authorList>
            <person name="Li W.-J."/>
            <person name="Deng Q.-Q."/>
        </authorList>
    </citation>
    <scope>NUCLEOTIDE SEQUENCE [LARGE SCALE GENOMIC DNA]</scope>
    <source>
        <strain evidence="12 13">SYSU M60028</strain>
    </source>
</reference>
<keyword evidence="9 10" id="KW-0472">Membrane</keyword>
<evidence type="ECO:0000256" key="9">
    <source>
        <dbReference type="ARBA" id="ARBA00023136"/>
    </source>
</evidence>
<evidence type="ECO:0000256" key="8">
    <source>
        <dbReference type="ARBA" id="ARBA00022989"/>
    </source>
</evidence>
<keyword evidence="13" id="KW-1185">Reference proteome</keyword>
<keyword evidence="6 10" id="KW-0812">Transmembrane</keyword>
<protein>
    <recommendedName>
        <fullName evidence="10">Flagellar protein FliL</fullName>
    </recommendedName>
</protein>
<dbReference type="Pfam" id="PF03748">
    <property type="entry name" value="FliL"/>
    <property type="match status" value="1"/>
</dbReference>
<keyword evidence="8 10" id="KW-1133">Transmembrane helix</keyword>
<dbReference type="EMBL" id="JANCLU010000001">
    <property type="protein sequence ID" value="MCP8937329.1"/>
    <property type="molecule type" value="Genomic_DNA"/>
</dbReference>
<evidence type="ECO:0000256" key="10">
    <source>
        <dbReference type="RuleBase" id="RU364125"/>
    </source>
</evidence>
<evidence type="ECO:0000313" key="13">
    <source>
        <dbReference type="Proteomes" id="UP001205890"/>
    </source>
</evidence>
<evidence type="ECO:0000256" key="1">
    <source>
        <dbReference type="ARBA" id="ARBA00002254"/>
    </source>
</evidence>
<name>A0ABT1L7J0_9HYPH</name>
<comment type="similarity">
    <text evidence="3 10">Belongs to the FliL family.</text>
</comment>
<feature type="transmembrane region" description="Helical" evidence="10">
    <location>
        <begin position="32"/>
        <end position="53"/>
    </location>
</feature>
<keyword evidence="7 10" id="KW-0283">Flagellar rotation</keyword>